<dbReference type="eggNOG" id="COG0610">
    <property type="taxonomic scope" value="Bacteria"/>
</dbReference>
<dbReference type="PANTHER" id="PTHR30195:SF15">
    <property type="entry name" value="TYPE I RESTRICTION ENZYME HINDI ENDONUCLEASE SUBUNIT"/>
    <property type="match status" value="1"/>
</dbReference>
<dbReference type="Pfam" id="PF04313">
    <property type="entry name" value="HSDR_N"/>
    <property type="match status" value="1"/>
</dbReference>
<dbReference type="KEGG" id="cjj:CJJ81176_1534"/>
<sequence>MSKAKTSEFDLEQFVISSLLEHGWCYEKPVRATDEVLLETSLVNALCRLNPQLDLSKANEIYKELKSKNHLSLLDSNENFHYKLVNGVNINTTKDGESRADIINLIDFNNASNNEFIATNQLSITEAKENKIPDVVLYINGIPLVLMELKSPSDENATINSAYNQINTYKQTIPSIFTYNAFCVISDGYFARAGSISADFSRFMAWKSSDGINYAPNKSLEIKTLIDGMLNPKTLLDIICNFIVFEKEQIRDLNGILSIKTTKKIACYHQYYAVNKAISRTITASSKDGDKKGGVVWHTQGSGKSLSMVFYSAKAIKALNNPTILLITDRNDLDDQLFGTFASCANLLRQEPKQANDKEHLKELLRVASGGVVFTTIQKFSPENDNVFECLSLRDNIIVIADEAHRTQYGFDAKVVEEKSKSGDVLGQKIVYGFAKYLRDALPNATYIGFTGTPIESHDINTPAVFGNYIDIYDISRAVEDGATVSIYYESRLAKIELSEEGKRLVNELDEKLENQDSQKAKATKLEALVGSTSRLKQIAKDIVKHFETRSSKLGGKGMIVSISRSVAIKLYDEIIKIRPSWHSDELSSGAIKVVMTSSSSDGVEFSKHHTSKIQKQFLANRMRNIDDELKLVIVVDMWLTGFDVPSLHTLYIDKPMKGHNLMQAIARVNRVYKDKPSGLVVDYLGIASDLKKALSFYSESGGKGDIITTQEDAVKVMIEKLEIVEQMLPNDYEKYFELDTGAKLEYILDVEEHILSNEDGKNRFIKEFAALDKAYTIAMPHEKALSIKNKIAFMYAIKARFLKFAKENENENLLNQALIKQVVDKAIVSSKVVDIFDASGIKKPDISILSDEFLLEVKNMKRKNLAFEMLKKILNDEIKAREKLSLTKAKKLAQMLSDAIKKYNNKLISSSEALDELINMSKSIVSMEDEAKKLGLKDYEYAFYSALACNDEYEKILGNEKLLALVSEILQIIKNNVSIDWMIKENVRARLRVAVKRVLNKYGYPPDMQQLAIDGVLAQAEILAKELANE</sequence>
<dbReference type="InterPro" id="IPR014001">
    <property type="entry name" value="Helicase_ATP-bd"/>
</dbReference>
<dbReference type="AlphaFoldDB" id="A0A0H3PIG5"/>
<dbReference type="PANTHER" id="PTHR30195">
    <property type="entry name" value="TYPE I SITE-SPECIFIC DEOXYRIBONUCLEASE PROTEIN SUBUNIT M AND R"/>
    <property type="match status" value="1"/>
</dbReference>
<keyword evidence="4 10" id="KW-0547">Nucleotide-binding</keyword>
<keyword evidence="5 10" id="KW-0680">Restriction system</keyword>
<dbReference type="CDD" id="cd22332">
    <property type="entry name" value="HsdR_N"/>
    <property type="match status" value="1"/>
</dbReference>
<evidence type="ECO:0000256" key="8">
    <source>
        <dbReference type="ARBA" id="ARBA00022840"/>
    </source>
</evidence>
<dbReference type="EC" id="3.1.21.3" evidence="10"/>
<dbReference type="Gene3D" id="3.40.50.300">
    <property type="entry name" value="P-loop containing nucleotide triphosphate hydrolases"/>
    <property type="match status" value="2"/>
</dbReference>
<dbReference type="InterPro" id="IPR055180">
    <property type="entry name" value="HsdR_RecA-like_helicase_dom_2"/>
</dbReference>
<evidence type="ECO:0000259" key="12">
    <source>
        <dbReference type="PROSITE" id="PS51192"/>
    </source>
</evidence>
<evidence type="ECO:0000256" key="2">
    <source>
        <dbReference type="ARBA" id="ARBA00008598"/>
    </source>
</evidence>
<evidence type="ECO:0000256" key="1">
    <source>
        <dbReference type="ARBA" id="ARBA00000851"/>
    </source>
</evidence>
<proteinExistence type="inferred from homology"/>
<feature type="domain" description="Helicase ATP-binding" evidence="12">
    <location>
        <begin position="285"/>
        <end position="472"/>
    </location>
</feature>
<dbReference type="Pfam" id="PF22679">
    <property type="entry name" value="T1R_D3-like"/>
    <property type="match status" value="1"/>
</dbReference>
<dbReference type="CDD" id="cd18800">
    <property type="entry name" value="SF2_C_EcoR124I-like"/>
    <property type="match status" value="1"/>
</dbReference>
<dbReference type="REBASE" id="12344">
    <property type="entry name" value="CjeFIV"/>
</dbReference>
<dbReference type="GO" id="GO:0003677">
    <property type="term" value="F:DNA binding"/>
    <property type="evidence" value="ECO:0007669"/>
    <property type="project" value="UniProtKB-KW"/>
</dbReference>
<dbReference type="EMBL" id="CP000538">
    <property type="protein sequence ID" value="EAQ72833.1"/>
    <property type="molecule type" value="Genomic_DNA"/>
</dbReference>
<name>A0A0H3PIG5_CAMJJ</name>
<evidence type="ECO:0000256" key="6">
    <source>
        <dbReference type="ARBA" id="ARBA00022759"/>
    </source>
</evidence>
<dbReference type="Pfam" id="PF18766">
    <property type="entry name" value="SWI2_SNF2"/>
    <property type="match status" value="1"/>
</dbReference>
<dbReference type="InterPro" id="IPR027417">
    <property type="entry name" value="P-loop_NTPase"/>
</dbReference>
<dbReference type="GO" id="GO:0009035">
    <property type="term" value="F:type I site-specific deoxyribonuclease activity"/>
    <property type="evidence" value="ECO:0007669"/>
    <property type="project" value="UniProtKB-EC"/>
</dbReference>
<keyword evidence="7 10" id="KW-0378">Hydrolase</keyword>
<dbReference type="SMART" id="SM00487">
    <property type="entry name" value="DEXDc"/>
    <property type="match status" value="1"/>
</dbReference>
<keyword evidence="6" id="KW-0255">Endonuclease</keyword>
<dbReference type="Gene3D" id="3.90.1570.50">
    <property type="match status" value="1"/>
</dbReference>
<comment type="subunit">
    <text evidence="10">The type I restriction/modification system is composed of three polypeptides R, M and S.</text>
</comment>
<evidence type="ECO:0000256" key="4">
    <source>
        <dbReference type="ARBA" id="ARBA00022741"/>
    </source>
</evidence>
<evidence type="ECO:0000256" key="9">
    <source>
        <dbReference type="ARBA" id="ARBA00023125"/>
    </source>
</evidence>
<keyword evidence="11" id="KW-0175">Coiled coil</keyword>
<dbReference type="HOGENOM" id="CLU_005762_1_0_7"/>
<dbReference type="Pfam" id="PF11867">
    <property type="entry name" value="T1RH-like_C"/>
    <property type="match status" value="1"/>
</dbReference>
<organism evidence="13 14">
    <name type="scientific">Campylobacter jejuni subsp. jejuni serotype O:23/36 (strain 81-176)</name>
    <dbReference type="NCBI Taxonomy" id="354242"/>
    <lineage>
        <taxon>Bacteria</taxon>
        <taxon>Pseudomonadati</taxon>
        <taxon>Campylobacterota</taxon>
        <taxon>Epsilonproteobacteria</taxon>
        <taxon>Campylobacterales</taxon>
        <taxon>Campylobacteraceae</taxon>
        <taxon>Campylobacter</taxon>
    </lineage>
</organism>
<evidence type="ECO:0000256" key="10">
    <source>
        <dbReference type="RuleBase" id="RU364115"/>
    </source>
</evidence>
<evidence type="ECO:0000256" key="3">
    <source>
        <dbReference type="ARBA" id="ARBA00022722"/>
    </source>
</evidence>
<dbReference type="GO" id="GO:0009307">
    <property type="term" value="P:DNA restriction-modification system"/>
    <property type="evidence" value="ECO:0007669"/>
    <property type="project" value="UniProtKB-KW"/>
</dbReference>
<dbReference type="PROSITE" id="PS51192">
    <property type="entry name" value="HELICASE_ATP_BIND_1"/>
    <property type="match status" value="1"/>
</dbReference>
<feature type="coiled-coil region" evidence="11">
    <location>
        <begin position="495"/>
        <end position="526"/>
    </location>
</feature>
<evidence type="ECO:0000256" key="5">
    <source>
        <dbReference type="ARBA" id="ARBA00022747"/>
    </source>
</evidence>
<comment type="similarity">
    <text evidence="2 10">Belongs to the HsdR family.</text>
</comment>
<dbReference type="InterPro" id="IPR004473">
    <property type="entry name" value="Restrct_endonuc_typeI_HsdR"/>
</dbReference>
<keyword evidence="9 10" id="KW-0238">DNA-binding</keyword>
<comment type="function">
    <text evidence="10">Subunit R is required for both nuclease and ATPase activities, but not for modification.</text>
</comment>
<dbReference type="InterPro" id="IPR021810">
    <property type="entry name" value="T1RH-like_C"/>
</dbReference>
<dbReference type="GO" id="GO:0005524">
    <property type="term" value="F:ATP binding"/>
    <property type="evidence" value="ECO:0007669"/>
    <property type="project" value="UniProtKB-KW"/>
</dbReference>
<dbReference type="RefSeq" id="WP_002858356.1">
    <property type="nucleotide sequence ID" value="NC_008787.1"/>
</dbReference>
<dbReference type="NCBIfam" id="TIGR00348">
    <property type="entry name" value="hsdR"/>
    <property type="match status" value="1"/>
</dbReference>
<dbReference type="CDD" id="cd18030">
    <property type="entry name" value="DEXHc_RE_I_HsdR"/>
    <property type="match status" value="1"/>
</dbReference>
<dbReference type="InterPro" id="IPR040980">
    <property type="entry name" value="SWI2_SNF2"/>
</dbReference>
<keyword evidence="3" id="KW-0540">Nuclease</keyword>
<gene>
    <name evidence="13" type="ordered locus">CJJ81176_1534</name>
</gene>
<comment type="catalytic activity">
    <reaction evidence="1 10">
        <text>Endonucleolytic cleavage of DNA to give random double-stranded fragments with terminal 5'-phosphates, ATP is simultaneously hydrolyzed.</text>
        <dbReference type="EC" id="3.1.21.3"/>
    </reaction>
</comment>
<evidence type="ECO:0000256" key="11">
    <source>
        <dbReference type="SAM" id="Coils"/>
    </source>
</evidence>
<dbReference type="InterPro" id="IPR007409">
    <property type="entry name" value="Restrct_endonuc_type1_HsdR_N"/>
</dbReference>
<dbReference type="InterPro" id="IPR051268">
    <property type="entry name" value="Type-I_R_enzyme_R_subunit"/>
</dbReference>
<reference evidence="14" key="1">
    <citation type="submission" date="2006-12" db="EMBL/GenBank/DDBJ databases">
        <authorList>
            <person name="Fouts D.E."/>
            <person name="Nelson K.E."/>
            <person name="Sebastian Y."/>
        </authorList>
    </citation>
    <scope>NUCLEOTIDE SEQUENCE [LARGE SCALE GENOMIC DNA]</scope>
    <source>
        <strain evidence="14">81-176</strain>
    </source>
</reference>
<evidence type="ECO:0000313" key="13">
    <source>
        <dbReference type="EMBL" id="EAQ72833.1"/>
    </source>
</evidence>
<dbReference type="SUPFAM" id="SSF52540">
    <property type="entry name" value="P-loop containing nucleoside triphosphate hydrolases"/>
    <property type="match status" value="2"/>
</dbReference>
<protein>
    <recommendedName>
        <fullName evidence="10">Type I restriction enzyme endonuclease subunit</fullName>
        <shortName evidence="10">R protein</shortName>
        <ecNumber evidence="10">3.1.21.3</ecNumber>
    </recommendedName>
</protein>
<evidence type="ECO:0000256" key="7">
    <source>
        <dbReference type="ARBA" id="ARBA00022801"/>
    </source>
</evidence>
<keyword evidence="8 10" id="KW-0067">ATP-binding</keyword>
<evidence type="ECO:0000313" key="14">
    <source>
        <dbReference type="Proteomes" id="UP000000646"/>
    </source>
</evidence>
<dbReference type="Proteomes" id="UP000000646">
    <property type="component" value="Chromosome"/>
</dbReference>
<accession>A0A0H3PIG5</accession>